<dbReference type="SUPFAM" id="SSF52768">
    <property type="entry name" value="Arginase/deacetylase"/>
    <property type="match status" value="1"/>
</dbReference>
<dbReference type="Gene3D" id="3.40.800.20">
    <property type="entry name" value="Histone deacetylase domain"/>
    <property type="match status" value="1"/>
</dbReference>
<sequence length="140" mass="16494">MKQFKVPMLVTGGGGYTKNNVARCWAYETAVLLDTKLDNNLPENDYYEYFGPQYTLKTRPHQVIENMNTRSYIEQIKREVIENLKSIEHAPGVQMSEVPPENYIPEMNDDLEEDENPDERLGQYAMDRNIKRDDEFYDVY</sequence>
<name>A0A7S3FQF5_9CHLO</name>
<dbReference type="PANTHER" id="PTHR48252">
    <property type="entry name" value="HISTONE DEACETYLASE 2-RELATED"/>
    <property type="match status" value="1"/>
</dbReference>
<dbReference type="InterPro" id="IPR023696">
    <property type="entry name" value="Ureohydrolase_dom_sf"/>
</dbReference>
<dbReference type="AlphaFoldDB" id="A0A7S3FQF5"/>
<protein>
    <recommendedName>
        <fullName evidence="3">Histone deacetylase</fullName>
    </recommendedName>
</protein>
<dbReference type="InterPro" id="IPR037138">
    <property type="entry name" value="His_deacetylse_dom_sf"/>
</dbReference>
<evidence type="ECO:0008006" key="3">
    <source>
        <dbReference type="Google" id="ProtNLM"/>
    </source>
</evidence>
<evidence type="ECO:0000313" key="2">
    <source>
        <dbReference type="EMBL" id="CAE0193445.1"/>
    </source>
</evidence>
<reference evidence="2" key="1">
    <citation type="submission" date="2021-01" db="EMBL/GenBank/DDBJ databases">
        <authorList>
            <person name="Corre E."/>
            <person name="Pelletier E."/>
            <person name="Niang G."/>
            <person name="Scheremetjew M."/>
            <person name="Finn R."/>
            <person name="Kale V."/>
            <person name="Holt S."/>
            <person name="Cochrane G."/>
            <person name="Meng A."/>
            <person name="Brown T."/>
            <person name="Cohen L."/>
        </authorList>
    </citation>
    <scope>NUCLEOTIDE SEQUENCE</scope>
    <source>
        <strain evidence="2">RCC1871</strain>
    </source>
</reference>
<evidence type="ECO:0000256" key="1">
    <source>
        <dbReference type="SAM" id="MobiDB-lite"/>
    </source>
</evidence>
<feature type="region of interest" description="Disordered" evidence="1">
    <location>
        <begin position="91"/>
        <end position="127"/>
    </location>
</feature>
<feature type="compositionally biased region" description="Acidic residues" evidence="1">
    <location>
        <begin position="107"/>
        <end position="117"/>
    </location>
</feature>
<organism evidence="2">
    <name type="scientific">Chloropicon roscoffensis</name>
    <dbReference type="NCBI Taxonomy" id="1461544"/>
    <lineage>
        <taxon>Eukaryota</taxon>
        <taxon>Viridiplantae</taxon>
        <taxon>Chlorophyta</taxon>
        <taxon>Chloropicophyceae</taxon>
        <taxon>Chloropicales</taxon>
        <taxon>Chloropicaceae</taxon>
        <taxon>Chloropicon</taxon>
    </lineage>
</organism>
<gene>
    <name evidence="2" type="ORF">CROS1456_LOCUS6535</name>
</gene>
<dbReference type="PANTHER" id="PTHR48252:SF77">
    <property type="entry name" value="HISTONE DEACETYLASE DOMAIN-CONTAINING PROTEIN"/>
    <property type="match status" value="1"/>
</dbReference>
<proteinExistence type="predicted"/>
<accession>A0A7S3FQF5</accession>
<dbReference type="EMBL" id="HBHZ01008443">
    <property type="protein sequence ID" value="CAE0193445.1"/>
    <property type="molecule type" value="Transcribed_RNA"/>
</dbReference>